<comment type="caution">
    <text evidence="13">The sequence shown here is derived from an EMBL/GenBank/DDBJ whole genome shotgun (WGS) entry which is preliminary data.</text>
</comment>
<dbReference type="InterPro" id="IPR018247">
    <property type="entry name" value="EF_Hand_1_Ca_BS"/>
</dbReference>
<dbReference type="SUPFAM" id="SSF54534">
    <property type="entry name" value="FKBP-like"/>
    <property type="match status" value="1"/>
</dbReference>
<dbReference type="PROSITE" id="PS00018">
    <property type="entry name" value="EF_HAND_1"/>
    <property type="match status" value="1"/>
</dbReference>
<dbReference type="EMBL" id="NEDP02076542">
    <property type="protein sequence ID" value="OWF36625.1"/>
    <property type="molecule type" value="Genomic_DNA"/>
</dbReference>
<evidence type="ECO:0000313" key="13">
    <source>
        <dbReference type="EMBL" id="OWF36625.1"/>
    </source>
</evidence>
<dbReference type="CDD" id="cd00051">
    <property type="entry name" value="EFh"/>
    <property type="match status" value="1"/>
</dbReference>
<dbReference type="Gene3D" id="1.10.238.10">
    <property type="entry name" value="EF-hand"/>
    <property type="match status" value="1"/>
</dbReference>
<dbReference type="PANTHER" id="PTHR46222">
    <property type="entry name" value="PEPTIDYL-PROLYL CIS-TRANS ISOMERASE FKBP7/14"/>
    <property type="match status" value="1"/>
</dbReference>
<evidence type="ECO:0000256" key="1">
    <source>
        <dbReference type="ARBA" id="ARBA00000971"/>
    </source>
</evidence>
<reference evidence="13 14" key="1">
    <citation type="journal article" date="2017" name="Nat. Ecol. Evol.">
        <title>Scallop genome provides insights into evolution of bilaterian karyotype and development.</title>
        <authorList>
            <person name="Wang S."/>
            <person name="Zhang J."/>
            <person name="Jiao W."/>
            <person name="Li J."/>
            <person name="Xun X."/>
            <person name="Sun Y."/>
            <person name="Guo X."/>
            <person name="Huan P."/>
            <person name="Dong B."/>
            <person name="Zhang L."/>
            <person name="Hu X."/>
            <person name="Sun X."/>
            <person name="Wang J."/>
            <person name="Zhao C."/>
            <person name="Wang Y."/>
            <person name="Wang D."/>
            <person name="Huang X."/>
            <person name="Wang R."/>
            <person name="Lv J."/>
            <person name="Li Y."/>
            <person name="Zhang Z."/>
            <person name="Liu B."/>
            <person name="Lu W."/>
            <person name="Hui Y."/>
            <person name="Liang J."/>
            <person name="Zhou Z."/>
            <person name="Hou R."/>
            <person name="Li X."/>
            <person name="Liu Y."/>
            <person name="Li H."/>
            <person name="Ning X."/>
            <person name="Lin Y."/>
            <person name="Zhao L."/>
            <person name="Xing Q."/>
            <person name="Dou J."/>
            <person name="Li Y."/>
            <person name="Mao J."/>
            <person name="Guo H."/>
            <person name="Dou H."/>
            <person name="Li T."/>
            <person name="Mu C."/>
            <person name="Jiang W."/>
            <person name="Fu Q."/>
            <person name="Fu X."/>
            <person name="Miao Y."/>
            <person name="Liu J."/>
            <person name="Yu Q."/>
            <person name="Li R."/>
            <person name="Liao H."/>
            <person name="Li X."/>
            <person name="Kong Y."/>
            <person name="Jiang Z."/>
            <person name="Chourrout D."/>
            <person name="Li R."/>
            <person name="Bao Z."/>
        </authorList>
    </citation>
    <scope>NUCLEOTIDE SEQUENCE [LARGE SCALE GENOMIC DNA]</scope>
    <source>
        <strain evidence="13 14">PY_sf001</strain>
    </source>
</reference>
<evidence type="ECO:0000313" key="14">
    <source>
        <dbReference type="Proteomes" id="UP000242188"/>
    </source>
</evidence>
<dbReference type="Proteomes" id="UP000242188">
    <property type="component" value="Unassembled WGS sequence"/>
</dbReference>
<name>A0A210PJG8_MIZYE</name>
<feature type="region of interest" description="Disordered" evidence="11">
    <location>
        <begin position="143"/>
        <end position="186"/>
    </location>
</feature>
<feature type="compositionally biased region" description="Basic and acidic residues" evidence="11">
    <location>
        <begin position="148"/>
        <end position="186"/>
    </location>
</feature>
<evidence type="ECO:0000256" key="5">
    <source>
        <dbReference type="ARBA" id="ARBA00022824"/>
    </source>
</evidence>
<evidence type="ECO:0000256" key="3">
    <source>
        <dbReference type="ARBA" id="ARBA00022729"/>
    </source>
</evidence>
<organism evidence="13 14">
    <name type="scientific">Mizuhopecten yessoensis</name>
    <name type="common">Japanese scallop</name>
    <name type="synonym">Patinopecten yessoensis</name>
    <dbReference type="NCBI Taxonomy" id="6573"/>
    <lineage>
        <taxon>Eukaryota</taxon>
        <taxon>Metazoa</taxon>
        <taxon>Spiralia</taxon>
        <taxon>Lophotrochozoa</taxon>
        <taxon>Mollusca</taxon>
        <taxon>Bivalvia</taxon>
        <taxon>Autobranchia</taxon>
        <taxon>Pteriomorphia</taxon>
        <taxon>Pectinida</taxon>
        <taxon>Pectinoidea</taxon>
        <taxon>Pectinidae</taxon>
        <taxon>Mizuhopecten</taxon>
    </lineage>
</organism>
<evidence type="ECO:0000256" key="11">
    <source>
        <dbReference type="SAM" id="MobiDB-lite"/>
    </source>
</evidence>
<proteinExistence type="predicted"/>
<evidence type="ECO:0000256" key="9">
    <source>
        <dbReference type="ARBA" id="ARBA00023235"/>
    </source>
</evidence>
<sequence>MKEKQPYIFQYRGGQLDPEMENAMTDMCAGEIRKIRIPGGGDRQTFTAKTGVQVSANSTLEFVVELQDIQDSPDHVMVFNLLNNDKSGTLSVAQFMAIAAQGLEMFPLISTLEEMEVVIVEAFRLADKDGDGRLDLEEYLDSPLVSKENPEHEEAIQKRMNEYREKEAEKAEEAKKAKSKPKNEEL</sequence>
<evidence type="ECO:0000256" key="10">
    <source>
        <dbReference type="ARBA" id="ARBA00029569"/>
    </source>
</evidence>
<keyword evidence="7" id="KW-0697">Rotamase</keyword>
<dbReference type="Gene3D" id="3.10.50.40">
    <property type="match status" value="1"/>
</dbReference>
<evidence type="ECO:0000256" key="8">
    <source>
        <dbReference type="ARBA" id="ARBA00023180"/>
    </source>
</evidence>
<dbReference type="GO" id="GO:0003755">
    <property type="term" value="F:peptidyl-prolyl cis-trans isomerase activity"/>
    <property type="evidence" value="ECO:0007669"/>
    <property type="project" value="UniProtKB-KW"/>
</dbReference>
<evidence type="ECO:0000256" key="6">
    <source>
        <dbReference type="ARBA" id="ARBA00022837"/>
    </source>
</evidence>
<dbReference type="GO" id="GO:0005783">
    <property type="term" value="C:endoplasmic reticulum"/>
    <property type="evidence" value="ECO:0007669"/>
    <property type="project" value="UniProtKB-ARBA"/>
</dbReference>
<keyword evidence="4" id="KW-0677">Repeat</keyword>
<keyword evidence="9 13" id="KW-0413">Isomerase</keyword>
<dbReference type="AlphaFoldDB" id="A0A210PJG8"/>
<dbReference type="PANTHER" id="PTHR46222:SF3">
    <property type="entry name" value="PEPTIDYLPROLYL ISOMERASE"/>
    <property type="match status" value="1"/>
</dbReference>
<dbReference type="Pfam" id="PF00254">
    <property type="entry name" value="FKBP_C"/>
    <property type="match status" value="1"/>
</dbReference>
<dbReference type="SUPFAM" id="SSF47473">
    <property type="entry name" value="EF-hand"/>
    <property type="match status" value="1"/>
</dbReference>
<evidence type="ECO:0000256" key="4">
    <source>
        <dbReference type="ARBA" id="ARBA00022737"/>
    </source>
</evidence>
<dbReference type="OrthoDB" id="1902587at2759"/>
<evidence type="ECO:0000256" key="2">
    <source>
        <dbReference type="ARBA" id="ARBA00013194"/>
    </source>
</evidence>
<dbReference type="InterPro" id="IPR052273">
    <property type="entry name" value="PPIase_FKBP"/>
</dbReference>
<dbReference type="InterPro" id="IPR002048">
    <property type="entry name" value="EF_hand_dom"/>
</dbReference>
<dbReference type="PROSITE" id="PS50222">
    <property type="entry name" value="EF_HAND_2"/>
    <property type="match status" value="1"/>
</dbReference>
<keyword evidence="8" id="KW-0325">Glycoprotein</keyword>
<protein>
    <recommendedName>
        <fullName evidence="2">peptidylprolyl isomerase</fullName>
        <ecNumber evidence="2">5.2.1.8</ecNumber>
    </recommendedName>
    <alternativeName>
        <fullName evidence="10">Rotamase</fullName>
    </alternativeName>
</protein>
<gene>
    <name evidence="13" type="ORF">KP79_PYT12134</name>
</gene>
<evidence type="ECO:0000259" key="12">
    <source>
        <dbReference type="PROSITE" id="PS50222"/>
    </source>
</evidence>
<accession>A0A210PJG8</accession>
<keyword evidence="5" id="KW-0256">Endoplasmic reticulum</keyword>
<dbReference type="InterPro" id="IPR011992">
    <property type="entry name" value="EF-hand-dom_pair"/>
</dbReference>
<feature type="domain" description="EF-hand" evidence="12">
    <location>
        <begin position="114"/>
        <end position="149"/>
    </location>
</feature>
<keyword evidence="6" id="KW-0106">Calcium</keyword>
<dbReference type="STRING" id="6573.A0A210PJG8"/>
<keyword evidence="14" id="KW-1185">Reference proteome</keyword>
<evidence type="ECO:0000256" key="7">
    <source>
        <dbReference type="ARBA" id="ARBA00023110"/>
    </source>
</evidence>
<keyword evidence="3" id="KW-0732">Signal</keyword>
<dbReference type="InterPro" id="IPR001179">
    <property type="entry name" value="PPIase_FKBP_dom"/>
</dbReference>
<dbReference type="GO" id="GO:0005509">
    <property type="term" value="F:calcium ion binding"/>
    <property type="evidence" value="ECO:0007669"/>
    <property type="project" value="InterPro"/>
</dbReference>
<dbReference type="Pfam" id="PF13499">
    <property type="entry name" value="EF-hand_7"/>
    <property type="match status" value="1"/>
</dbReference>
<dbReference type="EC" id="5.2.1.8" evidence="2"/>
<comment type="catalytic activity">
    <reaction evidence="1">
        <text>[protein]-peptidylproline (omega=180) = [protein]-peptidylproline (omega=0)</text>
        <dbReference type="Rhea" id="RHEA:16237"/>
        <dbReference type="Rhea" id="RHEA-COMP:10747"/>
        <dbReference type="Rhea" id="RHEA-COMP:10748"/>
        <dbReference type="ChEBI" id="CHEBI:83833"/>
        <dbReference type="ChEBI" id="CHEBI:83834"/>
        <dbReference type="EC" id="5.2.1.8"/>
    </reaction>
</comment>
<dbReference type="InterPro" id="IPR046357">
    <property type="entry name" value="PPIase_dom_sf"/>
</dbReference>